<organism evidence="1 2">
    <name type="scientific">Boeremia exigua</name>
    <dbReference type="NCBI Taxonomy" id="749465"/>
    <lineage>
        <taxon>Eukaryota</taxon>
        <taxon>Fungi</taxon>
        <taxon>Dikarya</taxon>
        <taxon>Ascomycota</taxon>
        <taxon>Pezizomycotina</taxon>
        <taxon>Dothideomycetes</taxon>
        <taxon>Pleosporomycetidae</taxon>
        <taxon>Pleosporales</taxon>
        <taxon>Pleosporineae</taxon>
        <taxon>Didymellaceae</taxon>
        <taxon>Boeremia</taxon>
    </lineage>
</organism>
<comment type="caution">
    <text evidence="1">The sequence shown here is derived from an EMBL/GenBank/DDBJ whole genome shotgun (WGS) entry which is preliminary data.</text>
</comment>
<dbReference type="Proteomes" id="UP001153331">
    <property type="component" value="Unassembled WGS sequence"/>
</dbReference>
<keyword evidence="2" id="KW-1185">Reference proteome</keyword>
<reference evidence="1" key="1">
    <citation type="submission" date="2022-11" db="EMBL/GenBank/DDBJ databases">
        <title>Genome Sequence of Boeremia exigua.</title>
        <authorList>
            <person name="Buettner E."/>
        </authorList>
    </citation>
    <scope>NUCLEOTIDE SEQUENCE</scope>
    <source>
        <strain evidence="1">CU02</strain>
    </source>
</reference>
<accession>A0ACC2HU46</accession>
<gene>
    <name evidence="1" type="ORF">OPT61_g9809</name>
</gene>
<proteinExistence type="predicted"/>
<protein>
    <submittedName>
        <fullName evidence="1">Uncharacterized protein</fullName>
    </submittedName>
</protein>
<dbReference type="EMBL" id="JAPHNI010001290">
    <property type="protein sequence ID" value="KAJ8106036.1"/>
    <property type="molecule type" value="Genomic_DNA"/>
</dbReference>
<name>A0ACC2HU46_9PLEO</name>
<sequence>MSGYYGPSFSRPASRPTSLAASRANSLVQSRNNSVVHSRANSIVESRNNSFTAASTPVTPRARSTAATTPQAYLSRAASKDEGYTPDHNSEVVRNEKGEPMIGRVVGGKYVSEDNNDIDPDCGLIKTVDIDMPLTLTETVNHNGKEYIVLTFATGDKENPFNWNPWYKRSITTMLNLMTLFIGLATTAYSSGINSMCEEFNVGSIQGQWGLFTFNMACAPTSASRCSSSASRSPPTSTP</sequence>
<evidence type="ECO:0000313" key="2">
    <source>
        <dbReference type="Proteomes" id="UP001153331"/>
    </source>
</evidence>
<evidence type="ECO:0000313" key="1">
    <source>
        <dbReference type="EMBL" id="KAJ8106036.1"/>
    </source>
</evidence>